<dbReference type="InterPro" id="IPR011527">
    <property type="entry name" value="ABC1_TM_dom"/>
</dbReference>
<evidence type="ECO:0000256" key="5">
    <source>
        <dbReference type="ARBA" id="ARBA00022989"/>
    </source>
</evidence>
<feature type="transmembrane region" description="Helical" evidence="8">
    <location>
        <begin position="147"/>
        <end position="167"/>
    </location>
</feature>
<proteinExistence type="predicted"/>
<keyword evidence="2 8" id="KW-0812">Transmembrane</keyword>
<reference evidence="11 12" key="1">
    <citation type="submission" date="2024-03" db="EMBL/GenBank/DDBJ databases">
        <title>Aureococcus anophagefferens CCMP1851 and Kratosvirus quantuckense: Draft genome of a second virus-susceptible host strain in the model system.</title>
        <authorList>
            <person name="Chase E."/>
            <person name="Truchon A.R."/>
            <person name="Schepens W."/>
            <person name="Wilhelm S.W."/>
        </authorList>
    </citation>
    <scope>NUCLEOTIDE SEQUENCE [LARGE SCALE GENOMIC DNA]</scope>
    <source>
        <strain evidence="11 12">CCMP1851</strain>
    </source>
</reference>
<protein>
    <submittedName>
        <fullName evidence="11">ABC transporter</fullName>
    </submittedName>
</protein>
<dbReference type="InterPro" id="IPR003439">
    <property type="entry name" value="ABC_transporter-like_ATP-bd"/>
</dbReference>
<name>A0ABR1GCB4_AURAN</name>
<comment type="caution">
    <text evidence="11">The sequence shown here is derived from an EMBL/GenBank/DDBJ whole genome shotgun (WGS) entry which is preliminary data.</text>
</comment>
<evidence type="ECO:0000256" key="7">
    <source>
        <dbReference type="SAM" id="MobiDB-lite"/>
    </source>
</evidence>
<dbReference type="PANTHER" id="PTHR43394:SF5">
    <property type="entry name" value="ABC TRANSPORTER B FAMILY"/>
    <property type="match status" value="1"/>
</dbReference>
<dbReference type="CDD" id="cd18572">
    <property type="entry name" value="ABC_6TM_TAP"/>
    <property type="match status" value="1"/>
</dbReference>
<feature type="transmembrane region" description="Helical" evidence="8">
    <location>
        <begin position="179"/>
        <end position="201"/>
    </location>
</feature>
<accession>A0ABR1GCB4</accession>
<dbReference type="Pfam" id="PF00005">
    <property type="entry name" value="ABC_tran"/>
    <property type="match status" value="1"/>
</dbReference>
<dbReference type="InterPro" id="IPR017871">
    <property type="entry name" value="ABC_transporter-like_CS"/>
</dbReference>
<evidence type="ECO:0000259" key="10">
    <source>
        <dbReference type="PROSITE" id="PS50929"/>
    </source>
</evidence>
<keyword evidence="4" id="KW-0067">ATP-binding</keyword>
<evidence type="ECO:0000256" key="2">
    <source>
        <dbReference type="ARBA" id="ARBA00022692"/>
    </source>
</evidence>
<dbReference type="InterPro" id="IPR036640">
    <property type="entry name" value="ABC1_TM_sf"/>
</dbReference>
<evidence type="ECO:0000313" key="12">
    <source>
        <dbReference type="Proteomes" id="UP001363151"/>
    </source>
</evidence>
<dbReference type="Gene3D" id="1.20.1560.10">
    <property type="entry name" value="ABC transporter type 1, transmembrane domain"/>
    <property type="match status" value="1"/>
</dbReference>
<evidence type="ECO:0000256" key="3">
    <source>
        <dbReference type="ARBA" id="ARBA00022741"/>
    </source>
</evidence>
<feature type="domain" description="ABC transmembrane type-1" evidence="10">
    <location>
        <begin position="307"/>
        <end position="590"/>
    </location>
</feature>
<dbReference type="Pfam" id="PF00664">
    <property type="entry name" value="ABC_membrane"/>
    <property type="match status" value="1"/>
</dbReference>
<comment type="subcellular location">
    <subcellularLocation>
        <location evidence="1">Membrane</location>
        <topology evidence="1">Multi-pass membrane protein</topology>
    </subcellularLocation>
</comment>
<dbReference type="InterPro" id="IPR039421">
    <property type="entry name" value="Type_1_exporter"/>
</dbReference>
<evidence type="ECO:0000256" key="4">
    <source>
        <dbReference type="ARBA" id="ARBA00022840"/>
    </source>
</evidence>
<evidence type="ECO:0000256" key="8">
    <source>
        <dbReference type="SAM" id="Phobius"/>
    </source>
</evidence>
<feature type="transmembrane region" description="Helical" evidence="8">
    <location>
        <begin position="45"/>
        <end position="67"/>
    </location>
</feature>
<keyword evidence="5 8" id="KW-1133">Transmembrane helix</keyword>
<evidence type="ECO:0000256" key="1">
    <source>
        <dbReference type="ARBA" id="ARBA00004141"/>
    </source>
</evidence>
<evidence type="ECO:0000259" key="9">
    <source>
        <dbReference type="PROSITE" id="PS50893"/>
    </source>
</evidence>
<dbReference type="PROSITE" id="PS50893">
    <property type="entry name" value="ABC_TRANSPORTER_2"/>
    <property type="match status" value="1"/>
</dbReference>
<feature type="transmembrane region" description="Helical" evidence="8">
    <location>
        <begin position="417"/>
        <end position="439"/>
    </location>
</feature>
<dbReference type="InterPro" id="IPR003593">
    <property type="entry name" value="AAA+_ATPase"/>
</dbReference>
<dbReference type="InterPro" id="IPR027417">
    <property type="entry name" value="P-loop_NTPase"/>
</dbReference>
<evidence type="ECO:0000256" key="6">
    <source>
        <dbReference type="ARBA" id="ARBA00023136"/>
    </source>
</evidence>
<dbReference type="PANTHER" id="PTHR43394">
    <property type="entry name" value="ATP-DEPENDENT PERMEASE MDL1, MITOCHONDRIAL"/>
    <property type="match status" value="1"/>
</dbReference>
<keyword evidence="3" id="KW-0547">Nucleotide-binding</keyword>
<evidence type="ECO:0000313" key="11">
    <source>
        <dbReference type="EMBL" id="KAK7253555.1"/>
    </source>
</evidence>
<gene>
    <name evidence="11" type="ORF">SO694_000011228</name>
</gene>
<keyword evidence="6 8" id="KW-0472">Membrane</keyword>
<dbReference type="PROSITE" id="PS00211">
    <property type="entry name" value="ABC_TRANSPORTER_1"/>
    <property type="match status" value="1"/>
</dbReference>
<feature type="transmembrane region" description="Helical" evidence="8">
    <location>
        <begin position="346"/>
        <end position="365"/>
    </location>
</feature>
<dbReference type="Proteomes" id="UP001363151">
    <property type="component" value="Unassembled WGS sequence"/>
</dbReference>
<dbReference type="SMART" id="SM00382">
    <property type="entry name" value="AAA"/>
    <property type="match status" value="1"/>
</dbReference>
<dbReference type="SUPFAM" id="SSF90123">
    <property type="entry name" value="ABC transporter transmembrane region"/>
    <property type="match status" value="1"/>
</dbReference>
<dbReference type="SUPFAM" id="SSF52540">
    <property type="entry name" value="P-loop containing nucleoside triphosphate hydrolases"/>
    <property type="match status" value="1"/>
</dbReference>
<sequence>MGKGGNLRGGMMGRGVAASRTSVFELCTGTRGNSSESSAAPTRRVLRWVLFVLLVDVGLSVAAQWLVRGRLVWAYSLKGDCSDLVARPLAEAAVLPSGRSRRAGPGAAAADPGAAARDGGYELLDGGDAEGAALAARKRSADFRRDAWLALLFVLASVCQGYVGVKLCVFDLSAHPRNATPIAIAVGLTTICVNVEAWLLANVVQLRTRLLASVARRASTSTRSMQLRRLPGVLGADAALARARGDDVAVEVRSRARRPRGRGRGGRGRGRRAPEPSQASQAEAQIGSWEILRHVGALMAPDWWLVLTALVCVVGSGGAALALPSYQGEIIDAVYARQRAKFQNRLLLYLVFSVGTAVSQALRALCFQVTGRRLACALRNRLYRAILSQDVAFFDATASGTLTSRLTQDVNQMTQPLTTLVGTLTSAMISLVGGVAMAFYTSWRLSMLAFTTVGPIMHVTQAYAQWSREQNRKILAHLGEANAAATEALANVRTVKAMATDELEQRRYEGHTCAARDRGVVDASLSATTQLVNNVLDYGAGWLILFYGGAQAMKRGGDMSAGKLVTYQLYFNKIQSSYNQLISLLSSFTRASGAAQRVLGLLQSMPEKGRGGDDSGEVAGRVRYAGVFFAYDARPNRNVLGGFDLDVAAGSTLALVGKSGSGKTTALHLLLRFYDPARGDVLLDGRPLRSLDVAFLRRHFAIVAQETQLFNTTIYGNIAYGVDGADPAAVAAAAEAALADEFIRDFPAGYDTHVGERGVRISGGQKQRISIARAFLRNPKLLLLDEATSALDAESEAKVQRSLDTLIAGKSATVILVAHRLSTVRNADAIAVVGDGRVLELGDHDALVARKGIYATLVSRQLQVSANTIDETKVDAAAAAHALDIDELIRQAQEAQDALFAAPGRS</sequence>
<feature type="compositionally biased region" description="Basic residues" evidence="7">
    <location>
        <begin position="255"/>
        <end position="271"/>
    </location>
</feature>
<dbReference type="Gene3D" id="3.40.50.300">
    <property type="entry name" value="P-loop containing nucleotide triphosphate hydrolases"/>
    <property type="match status" value="1"/>
</dbReference>
<feature type="domain" description="ABC transporter" evidence="9">
    <location>
        <begin position="622"/>
        <end position="860"/>
    </location>
</feature>
<organism evidence="11 12">
    <name type="scientific">Aureococcus anophagefferens</name>
    <name type="common">Harmful bloom alga</name>
    <dbReference type="NCBI Taxonomy" id="44056"/>
    <lineage>
        <taxon>Eukaryota</taxon>
        <taxon>Sar</taxon>
        <taxon>Stramenopiles</taxon>
        <taxon>Ochrophyta</taxon>
        <taxon>Pelagophyceae</taxon>
        <taxon>Pelagomonadales</taxon>
        <taxon>Pelagomonadaceae</taxon>
        <taxon>Aureococcus</taxon>
    </lineage>
</organism>
<feature type="region of interest" description="Disordered" evidence="7">
    <location>
        <begin position="251"/>
        <end position="282"/>
    </location>
</feature>
<feature type="transmembrane region" description="Helical" evidence="8">
    <location>
        <begin position="303"/>
        <end position="326"/>
    </location>
</feature>
<dbReference type="EMBL" id="JBBJCI010000035">
    <property type="protein sequence ID" value="KAK7253555.1"/>
    <property type="molecule type" value="Genomic_DNA"/>
</dbReference>
<dbReference type="PROSITE" id="PS50929">
    <property type="entry name" value="ABC_TM1F"/>
    <property type="match status" value="1"/>
</dbReference>
<keyword evidence="12" id="KW-1185">Reference proteome</keyword>